<keyword evidence="5" id="KW-1185">Reference proteome</keyword>
<dbReference type="Gene3D" id="3.20.20.30">
    <property type="entry name" value="Luciferase-like domain"/>
    <property type="match status" value="1"/>
</dbReference>
<gene>
    <name evidence="4" type="ORF">H7965_22020</name>
</gene>
<name>A0A9X0UET2_9PROT</name>
<dbReference type="InterPro" id="IPR011251">
    <property type="entry name" value="Luciferase-like_dom"/>
</dbReference>
<accession>A0A9X0UET2</accession>
<dbReference type="GO" id="GO:0016705">
    <property type="term" value="F:oxidoreductase activity, acting on paired donors, with incorporation or reduction of molecular oxygen"/>
    <property type="evidence" value="ECO:0007669"/>
    <property type="project" value="InterPro"/>
</dbReference>
<dbReference type="PANTHER" id="PTHR30137">
    <property type="entry name" value="LUCIFERASE-LIKE MONOOXYGENASE"/>
    <property type="match status" value="1"/>
</dbReference>
<evidence type="ECO:0000256" key="2">
    <source>
        <dbReference type="ARBA" id="ARBA00023033"/>
    </source>
</evidence>
<dbReference type="InterPro" id="IPR050766">
    <property type="entry name" value="Bact_Lucif_Oxidored"/>
</dbReference>
<keyword evidence="1" id="KW-0560">Oxidoreductase</keyword>
<evidence type="ECO:0000313" key="4">
    <source>
        <dbReference type="EMBL" id="MBC4017982.1"/>
    </source>
</evidence>
<dbReference type="AlphaFoldDB" id="A0A9X0UET2"/>
<dbReference type="EMBL" id="JACOMF010000039">
    <property type="protein sequence ID" value="MBC4017982.1"/>
    <property type="molecule type" value="Genomic_DNA"/>
</dbReference>
<reference evidence="4" key="1">
    <citation type="submission" date="2020-08" db="EMBL/GenBank/DDBJ databases">
        <authorList>
            <person name="Hu Y."/>
            <person name="Nguyen S.V."/>
            <person name="Li F."/>
            <person name="Fanning S."/>
        </authorList>
    </citation>
    <scope>NUCLEOTIDE SEQUENCE</scope>
    <source>
        <strain evidence="4">SYSU D8009</strain>
    </source>
</reference>
<evidence type="ECO:0000313" key="5">
    <source>
        <dbReference type="Proteomes" id="UP000600101"/>
    </source>
</evidence>
<dbReference type="Proteomes" id="UP000600101">
    <property type="component" value="Unassembled WGS sequence"/>
</dbReference>
<dbReference type="Pfam" id="PF00296">
    <property type="entry name" value="Bac_luciferase"/>
    <property type="match status" value="1"/>
</dbReference>
<sequence>MDAWWQCEIPYPYVDKSITDAADSVRASLPNRLCDPKIAADLFHEVLDEFALCDELGMNVLCIEHHAGINSLIGSNPMITGILARQTKNVRVLSLGTLVSLRPDPVRVAEEYATADCLLRGRFEIGFVKSGGTEVASSNMQPVNNEERFWEAIDLVKKTLTSHDGPFSWEGKHYTHRHVNIWPGPYQRPHPRMWAATGDPRSAAEVGRRGMTHVLVLRGPEGTRKAYEAHRAARREAGLPKVTTDNFAYAAMVYVGDTEEEGIEGGSKLLWFLNTSLKAAPQYNKFLPGAAPPQAAPGLYRTKPRADAGIAFANAEKGVTSASQNAQKLMGLTAQEAMQQGILFAGNPDSVHRQIMEFYDKVGGFGHLCLIGRSGFMTHAESKKGIRLFSNEVLPRLREIAPIEVG</sequence>
<dbReference type="PANTHER" id="PTHR30137:SF8">
    <property type="entry name" value="BLR5498 PROTEIN"/>
    <property type="match status" value="1"/>
</dbReference>
<dbReference type="GO" id="GO:0004497">
    <property type="term" value="F:monooxygenase activity"/>
    <property type="evidence" value="ECO:0007669"/>
    <property type="project" value="UniProtKB-KW"/>
</dbReference>
<feature type="domain" description="Luciferase-like" evidence="3">
    <location>
        <begin position="43"/>
        <end position="360"/>
    </location>
</feature>
<comment type="caution">
    <text evidence="4">The sequence shown here is derived from an EMBL/GenBank/DDBJ whole genome shotgun (WGS) entry which is preliminary data.</text>
</comment>
<proteinExistence type="predicted"/>
<organism evidence="4 5">
    <name type="scientific">Siccirubricoccus deserti</name>
    <dbReference type="NCBI Taxonomy" id="2013562"/>
    <lineage>
        <taxon>Bacteria</taxon>
        <taxon>Pseudomonadati</taxon>
        <taxon>Pseudomonadota</taxon>
        <taxon>Alphaproteobacteria</taxon>
        <taxon>Acetobacterales</taxon>
        <taxon>Roseomonadaceae</taxon>
        <taxon>Siccirubricoccus</taxon>
    </lineage>
</organism>
<dbReference type="RefSeq" id="WP_186772738.1">
    <property type="nucleotide sequence ID" value="NZ_JACOMF010000039.1"/>
</dbReference>
<dbReference type="SUPFAM" id="SSF51679">
    <property type="entry name" value="Bacterial luciferase-like"/>
    <property type="match status" value="1"/>
</dbReference>
<dbReference type="GO" id="GO:0005829">
    <property type="term" value="C:cytosol"/>
    <property type="evidence" value="ECO:0007669"/>
    <property type="project" value="TreeGrafter"/>
</dbReference>
<dbReference type="InterPro" id="IPR036661">
    <property type="entry name" value="Luciferase-like_sf"/>
</dbReference>
<keyword evidence="2" id="KW-0503">Monooxygenase</keyword>
<evidence type="ECO:0000259" key="3">
    <source>
        <dbReference type="Pfam" id="PF00296"/>
    </source>
</evidence>
<evidence type="ECO:0000256" key="1">
    <source>
        <dbReference type="ARBA" id="ARBA00023002"/>
    </source>
</evidence>
<protein>
    <submittedName>
        <fullName evidence="4">LLM class flavin-dependent oxidoreductase</fullName>
    </submittedName>
</protein>